<dbReference type="GO" id="GO:0004867">
    <property type="term" value="F:serine-type endopeptidase inhibitor activity"/>
    <property type="evidence" value="ECO:0007669"/>
    <property type="project" value="InterPro"/>
</dbReference>
<organism evidence="3 4">
    <name type="scientific">Virgibacillus massiliensis</name>
    <dbReference type="NCBI Taxonomy" id="1462526"/>
    <lineage>
        <taxon>Bacteria</taxon>
        <taxon>Bacillati</taxon>
        <taxon>Bacillota</taxon>
        <taxon>Bacilli</taxon>
        <taxon>Bacillales</taxon>
        <taxon>Bacillaceae</taxon>
        <taxon>Virgibacillus</taxon>
    </lineage>
</organism>
<sequence length="414" mass="47287">MSKKYVILVFLAALIFYISGCGTSKTGTDSVINASFDKQDYKKITSANNQLGFQLLNRVKPNDKGNTLFSPTSLFIALSMVYNGAEETTKDEISQILHLENKRSTDLNRANASLLSSLMEQPEGIQLQIGNSIWLNDQFHFQEAFTDKNTDYFNAEIEEIDINNPDAAQKINDWIKKSTNNKITEITDSPLDPNLVTMLINAIYFNGQWTYAFNEAQTTNRNFHLENGDTKQVPMMLLKEKLNYLENKYVQAVSLPYSEEKKMSMNIFLPKKNTSLSELKTKLTSDIWQQWQSQFQEEEGTVQLPKFQIEYETTLNDALQQLGMTEAFDKQNANFQKMIQENNQLWISDIKQKTYIEVTEQGTEAAGATSIGMETTSAPIDPPFHMEVNRPFFFTITDHETNSILFMGTIYNPS</sequence>
<proteinExistence type="inferred from homology"/>
<feature type="domain" description="Serpin" evidence="2">
    <location>
        <begin position="53"/>
        <end position="413"/>
    </location>
</feature>
<dbReference type="PROSITE" id="PS00284">
    <property type="entry name" value="SERPIN"/>
    <property type="match status" value="1"/>
</dbReference>
<dbReference type="GO" id="GO:0005615">
    <property type="term" value="C:extracellular space"/>
    <property type="evidence" value="ECO:0007669"/>
    <property type="project" value="InterPro"/>
</dbReference>
<dbReference type="Gene3D" id="3.30.497.10">
    <property type="entry name" value="Antithrombin, subunit I, domain 2"/>
    <property type="match status" value="1"/>
</dbReference>
<dbReference type="Pfam" id="PF00079">
    <property type="entry name" value="Serpin"/>
    <property type="match status" value="1"/>
</dbReference>
<reference evidence="4" key="2">
    <citation type="submission" date="2014-05" db="EMBL/GenBank/DDBJ databases">
        <title>Draft genome sequence of Virgibacillus massiliensis Vm-5.</title>
        <authorList>
            <person name="Khelaifia S."/>
            <person name="Croce O."/>
            <person name="Lagier J.C."/>
            <person name="Raoult D."/>
        </authorList>
    </citation>
    <scope>NUCLEOTIDE SEQUENCE [LARGE SCALE GENOMIC DNA]</scope>
    <source>
        <strain evidence="4">Vm-5</strain>
    </source>
</reference>
<evidence type="ECO:0000259" key="2">
    <source>
        <dbReference type="SMART" id="SM00093"/>
    </source>
</evidence>
<evidence type="ECO:0000313" key="4">
    <source>
        <dbReference type="Proteomes" id="UP000028875"/>
    </source>
</evidence>
<dbReference type="EMBL" id="CCDP010000002">
    <property type="protein sequence ID" value="CDQ40506.1"/>
    <property type="molecule type" value="Genomic_DNA"/>
</dbReference>
<name>A0A024QEZ6_9BACI</name>
<dbReference type="InterPro" id="IPR000215">
    <property type="entry name" value="Serpin_fam"/>
</dbReference>
<dbReference type="InterPro" id="IPR042185">
    <property type="entry name" value="Serpin_sf_2"/>
</dbReference>
<protein>
    <submittedName>
        <fullName evidence="3">Serine protease inhibitor-like protein</fullName>
    </submittedName>
</protein>
<dbReference type="OrthoDB" id="9764871at2"/>
<dbReference type="InterPro" id="IPR036186">
    <property type="entry name" value="Serpin_sf"/>
</dbReference>
<keyword evidence="4" id="KW-1185">Reference proteome</keyword>
<dbReference type="STRING" id="1462526.BN990_02831"/>
<dbReference type="Gene3D" id="2.30.39.10">
    <property type="entry name" value="Alpha-1-antitrypsin, domain 1"/>
    <property type="match status" value="1"/>
</dbReference>
<dbReference type="RefSeq" id="WP_081856153.1">
    <property type="nucleotide sequence ID" value="NZ_BNER01000004.1"/>
</dbReference>
<dbReference type="SMART" id="SM00093">
    <property type="entry name" value="SERPIN"/>
    <property type="match status" value="1"/>
</dbReference>
<dbReference type="Proteomes" id="UP000028875">
    <property type="component" value="Unassembled WGS sequence"/>
</dbReference>
<dbReference type="CDD" id="cd19588">
    <property type="entry name" value="serpin_miropin-like"/>
    <property type="match status" value="1"/>
</dbReference>
<accession>A0A024QEZ6</accession>
<comment type="similarity">
    <text evidence="1">Belongs to the serpin family.</text>
</comment>
<gene>
    <name evidence="3" type="ORF">BN990_02831</name>
</gene>
<dbReference type="PANTHER" id="PTHR11461">
    <property type="entry name" value="SERINE PROTEASE INHIBITOR, SERPIN"/>
    <property type="match status" value="1"/>
</dbReference>
<dbReference type="InterPro" id="IPR023795">
    <property type="entry name" value="Serpin_CS"/>
</dbReference>
<dbReference type="AlphaFoldDB" id="A0A024QEZ6"/>
<reference evidence="3 4" key="1">
    <citation type="submission" date="2014-03" db="EMBL/GenBank/DDBJ databases">
        <authorList>
            <person name="Urmite Genomes U."/>
        </authorList>
    </citation>
    <scope>NUCLEOTIDE SEQUENCE [LARGE SCALE GENOMIC DNA]</scope>
    <source>
        <strain evidence="3 4">Vm-5</strain>
    </source>
</reference>
<evidence type="ECO:0000313" key="3">
    <source>
        <dbReference type="EMBL" id="CDQ40506.1"/>
    </source>
</evidence>
<evidence type="ECO:0000256" key="1">
    <source>
        <dbReference type="RuleBase" id="RU000411"/>
    </source>
</evidence>
<dbReference type="SUPFAM" id="SSF56574">
    <property type="entry name" value="Serpins"/>
    <property type="match status" value="1"/>
</dbReference>
<dbReference type="eggNOG" id="COG4826">
    <property type="taxonomic scope" value="Bacteria"/>
</dbReference>
<dbReference type="InterPro" id="IPR042178">
    <property type="entry name" value="Serpin_sf_1"/>
</dbReference>
<comment type="caution">
    <text evidence="3">The sequence shown here is derived from an EMBL/GenBank/DDBJ whole genome shotgun (WGS) entry which is preliminary data.</text>
</comment>
<dbReference type="InterPro" id="IPR023796">
    <property type="entry name" value="Serpin_dom"/>
</dbReference>
<dbReference type="PANTHER" id="PTHR11461:SF211">
    <property type="entry name" value="GH10112P-RELATED"/>
    <property type="match status" value="1"/>
</dbReference>